<evidence type="ECO:0000313" key="2">
    <source>
        <dbReference type="Proteomes" id="UP000606494"/>
    </source>
</evidence>
<dbReference type="Proteomes" id="UP000606494">
    <property type="component" value="Unassembled WGS sequence"/>
</dbReference>
<protein>
    <submittedName>
        <fullName evidence="1">Uncharacterized protein</fullName>
    </submittedName>
</protein>
<dbReference type="RefSeq" id="WP_190310836.1">
    <property type="nucleotide sequence ID" value="NZ_JACNYK010000007.1"/>
</dbReference>
<organism evidence="1 2">
    <name type="scientific">Sphingobacterium arenae</name>
    <dbReference type="NCBI Taxonomy" id="1280598"/>
    <lineage>
        <taxon>Bacteria</taxon>
        <taxon>Pseudomonadati</taxon>
        <taxon>Bacteroidota</taxon>
        <taxon>Sphingobacteriia</taxon>
        <taxon>Sphingobacteriales</taxon>
        <taxon>Sphingobacteriaceae</taxon>
        <taxon>Sphingobacterium</taxon>
    </lineage>
</organism>
<evidence type="ECO:0000313" key="1">
    <source>
        <dbReference type="EMBL" id="MBD1427707.1"/>
    </source>
</evidence>
<sequence length="86" mass="9523">MTRVTRNNRKSERLLANGRPMLELTGVTSGSKKERKLANNHADVQRILKRVSKGRAYSLAQMSVMAISITREAGNCEIVLPGMVLV</sequence>
<dbReference type="EMBL" id="JACNYK010000007">
    <property type="protein sequence ID" value="MBD1427707.1"/>
    <property type="molecule type" value="Genomic_DNA"/>
</dbReference>
<comment type="caution">
    <text evidence="1">The sequence shown here is derived from an EMBL/GenBank/DDBJ whole genome shotgun (WGS) entry which is preliminary data.</text>
</comment>
<accession>A0ABR7Y8V9</accession>
<keyword evidence="2" id="KW-1185">Reference proteome</keyword>
<gene>
    <name evidence="1" type="ORF">H8B17_19180</name>
</gene>
<proteinExistence type="predicted"/>
<name>A0ABR7Y8V9_9SPHI</name>
<reference evidence="1 2" key="1">
    <citation type="submission" date="2020-08" db="EMBL/GenBank/DDBJ databases">
        <title>Sphingobacterium sp. DN00404 isolated from aquaculture water.</title>
        <authorList>
            <person name="Zhang M."/>
        </authorList>
    </citation>
    <scope>NUCLEOTIDE SEQUENCE [LARGE SCALE GENOMIC DNA]</scope>
    <source>
        <strain evidence="1 2">KCTC 32294</strain>
    </source>
</reference>